<sequence>MKIIISILSAVILFSLSACGISSGSSSVDTSQQNQSQTDAPKVSDSSPPSNHSNTNDSIEKTSPADTETPENIKNVKGFTALDNQSFAVNFKSWGNVNFVSGKITGGNHIPTVFYLTNANGNILYSFDDAPFPYNVDVQAVSFQDVNKDGLKDIITIVSDNENDGKRIAAVWLQNADKKFTCDPKLFQEMNESRNNKDIKTIADYLSKKF</sequence>
<dbReference type="SUPFAM" id="SSF69318">
    <property type="entry name" value="Integrin alpha N-terminal domain"/>
    <property type="match status" value="1"/>
</dbReference>
<evidence type="ECO:0008006" key="5">
    <source>
        <dbReference type="Google" id="ProtNLM"/>
    </source>
</evidence>
<gene>
    <name evidence="3" type="ORF">D9X91_14755</name>
</gene>
<dbReference type="InterPro" id="IPR028994">
    <property type="entry name" value="Integrin_alpha_N"/>
</dbReference>
<evidence type="ECO:0000313" key="3">
    <source>
        <dbReference type="EMBL" id="RLQ94313.1"/>
    </source>
</evidence>
<dbReference type="Proteomes" id="UP000276770">
    <property type="component" value="Unassembled WGS sequence"/>
</dbReference>
<evidence type="ECO:0000256" key="1">
    <source>
        <dbReference type="SAM" id="MobiDB-lite"/>
    </source>
</evidence>
<feature type="compositionally biased region" description="Polar residues" evidence="1">
    <location>
        <begin position="32"/>
        <end position="57"/>
    </location>
</feature>
<evidence type="ECO:0000256" key="2">
    <source>
        <dbReference type="SAM" id="SignalP"/>
    </source>
</evidence>
<organism evidence="3 4">
    <name type="scientific">Falsibacillus albus</name>
    <dbReference type="NCBI Taxonomy" id="2478915"/>
    <lineage>
        <taxon>Bacteria</taxon>
        <taxon>Bacillati</taxon>
        <taxon>Bacillota</taxon>
        <taxon>Bacilli</taxon>
        <taxon>Bacillales</taxon>
        <taxon>Bacillaceae</taxon>
        <taxon>Falsibacillus</taxon>
    </lineage>
</organism>
<evidence type="ECO:0000313" key="4">
    <source>
        <dbReference type="Proteomes" id="UP000276770"/>
    </source>
</evidence>
<keyword evidence="2" id="KW-0732">Signal</keyword>
<feature type="chain" id="PRO_5039684066" description="VCBS repeat-containing protein" evidence="2">
    <location>
        <begin position="21"/>
        <end position="210"/>
    </location>
</feature>
<comment type="caution">
    <text evidence="3">The sequence shown here is derived from an EMBL/GenBank/DDBJ whole genome shotgun (WGS) entry which is preliminary data.</text>
</comment>
<feature type="signal peptide" evidence="2">
    <location>
        <begin position="1"/>
        <end position="20"/>
    </location>
</feature>
<dbReference type="PROSITE" id="PS51257">
    <property type="entry name" value="PROKAR_LIPOPROTEIN"/>
    <property type="match status" value="1"/>
</dbReference>
<dbReference type="OrthoDB" id="9772442at2"/>
<name>A0A3L7JU59_9BACI</name>
<dbReference type="RefSeq" id="WP_121681404.1">
    <property type="nucleotide sequence ID" value="NZ_RCVZ01000010.1"/>
</dbReference>
<keyword evidence="4" id="KW-1185">Reference proteome</keyword>
<accession>A0A3L7JU59</accession>
<protein>
    <recommendedName>
        <fullName evidence="5">VCBS repeat-containing protein</fullName>
    </recommendedName>
</protein>
<dbReference type="EMBL" id="RCVZ01000010">
    <property type="protein sequence ID" value="RLQ94313.1"/>
    <property type="molecule type" value="Genomic_DNA"/>
</dbReference>
<feature type="region of interest" description="Disordered" evidence="1">
    <location>
        <begin position="25"/>
        <end position="71"/>
    </location>
</feature>
<dbReference type="AlphaFoldDB" id="A0A3L7JU59"/>
<proteinExistence type="predicted"/>
<reference evidence="3 4" key="1">
    <citation type="submission" date="2018-10" db="EMBL/GenBank/DDBJ databases">
        <title>Falsibacillus sp. genome draft.</title>
        <authorList>
            <person name="Shi S."/>
        </authorList>
    </citation>
    <scope>NUCLEOTIDE SEQUENCE [LARGE SCALE GENOMIC DNA]</scope>
    <source>
        <strain evidence="3 4">GY 10110</strain>
    </source>
</reference>